<dbReference type="AlphaFoldDB" id="A0A074WM42"/>
<dbReference type="SUPFAM" id="SSF51658">
    <property type="entry name" value="Xylose isomerase-like"/>
    <property type="match status" value="1"/>
</dbReference>
<evidence type="ECO:0000259" key="1">
    <source>
        <dbReference type="Pfam" id="PF01261"/>
    </source>
</evidence>
<dbReference type="STRING" id="1043004.A0A074WM42"/>
<sequence length="346" mass="38921">MKYSPAIASMSLGRAWVHDFTKKIKAASTSGFRGIEIFYEDLEYLARQIDPSAPKDATPSPSQLLAGAKKMKEICNESNLTIIGLQPFLFYEGLKDRKQHDKLIEKLHVWFDIVDILDTNTIQIPANFLPKDQITGDMDTIVADMVKVADLGANRAKPIRFAYENLCWSTYIDTWDAAWEVVQRVDRSNFGMCLDTFNIAGRVWADPASATGMVEDAENALNASLAEMVETIDVAKVFYIQVVDAERVDPPLDDKHPFHAEGQPARMSWSRNARCFIYETDRNAYLPAERVARAIIEGLGYEGYVSMELFSRTLSDAAPDVPETHAQRGIEAWEKFVKALDLKLKA</sequence>
<dbReference type="EMBL" id="KL584707">
    <property type="protein sequence ID" value="KEQ74170.1"/>
    <property type="molecule type" value="Genomic_DNA"/>
</dbReference>
<dbReference type="InterPro" id="IPR050312">
    <property type="entry name" value="IolE/XylAMocC-like"/>
</dbReference>
<dbReference type="PANTHER" id="PTHR12110:SF57">
    <property type="entry name" value="DIOXYGENASE, PUTATIVE-RELATED"/>
    <property type="match status" value="1"/>
</dbReference>
<feature type="domain" description="Xylose isomerase-like TIM barrel" evidence="1">
    <location>
        <begin position="25"/>
        <end position="332"/>
    </location>
</feature>
<dbReference type="OrthoDB" id="5360893at2759"/>
<dbReference type="GeneID" id="25410071"/>
<proteinExistence type="predicted"/>
<dbReference type="PANTHER" id="PTHR12110">
    <property type="entry name" value="HYDROXYPYRUVATE ISOMERASE"/>
    <property type="match status" value="1"/>
</dbReference>
<dbReference type="InterPro" id="IPR036237">
    <property type="entry name" value="Xyl_isomerase-like_sf"/>
</dbReference>
<reference evidence="2 3" key="1">
    <citation type="journal article" date="2014" name="BMC Genomics">
        <title>Genome sequencing of four Aureobasidium pullulans varieties: biotechnological potential, stress tolerance, and description of new species.</title>
        <authorList>
            <person name="Gostin Ar C."/>
            <person name="Ohm R.A."/>
            <person name="Kogej T."/>
            <person name="Sonjak S."/>
            <person name="Turk M."/>
            <person name="Zajc J."/>
            <person name="Zalar P."/>
            <person name="Grube M."/>
            <person name="Sun H."/>
            <person name="Han J."/>
            <person name="Sharma A."/>
            <person name="Chiniquy J."/>
            <person name="Ngan C.Y."/>
            <person name="Lipzen A."/>
            <person name="Barry K."/>
            <person name="Grigoriev I.V."/>
            <person name="Gunde-Cimerman N."/>
        </authorList>
    </citation>
    <scope>NUCLEOTIDE SEQUENCE [LARGE SCALE GENOMIC DNA]</scope>
    <source>
        <strain evidence="2 3">CBS 147.97</strain>
    </source>
</reference>
<protein>
    <submittedName>
        <fullName evidence="2">Xylose isomerase-like protein</fullName>
    </submittedName>
</protein>
<dbReference type="HOGENOM" id="CLU_035063_0_0_1"/>
<organism evidence="2 3">
    <name type="scientific">Aureobasidium namibiae CBS 147.97</name>
    <dbReference type="NCBI Taxonomy" id="1043004"/>
    <lineage>
        <taxon>Eukaryota</taxon>
        <taxon>Fungi</taxon>
        <taxon>Dikarya</taxon>
        <taxon>Ascomycota</taxon>
        <taxon>Pezizomycotina</taxon>
        <taxon>Dothideomycetes</taxon>
        <taxon>Dothideomycetidae</taxon>
        <taxon>Dothideales</taxon>
        <taxon>Saccotheciaceae</taxon>
        <taxon>Aureobasidium</taxon>
    </lineage>
</organism>
<dbReference type="Pfam" id="PF01261">
    <property type="entry name" value="AP_endonuc_2"/>
    <property type="match status" value="1"/>
</dbReference>
<dbReference type="GO" id="GO:0016853">
    <property type="term" value="F:isomerase activity"/>
    <property type="evidence" value="ECO:0007669"/>
    <property type="project" value="UniProtKB-KW"/>
</dbReference>
<dbReference type="Proteomes" id="UP000027730">
    <property type="component" value="Unassembled WGS sequence"/>
</dbReference>
<evidence type="ECO:0000313" key="3">
    <source>
        <dbReference type="Proteomes" id="UP000027730"/>
    </source>
</evidence>
<dbReference type="Gene3D" id="3.20.20.150">
    <property type="entry name" value="Divalent-metal-dependent TIM barrel enzymes"/>
    <property type="match status" value="1"/>
</dbReference>
<keyword evidence="3" id="KW-1185">Reference proteome</keyword>
<accession>A0A074WM42</accession>
<dbReference type="RefSeq" id="XP_013428521.1">
    <property type="nucleotide sequence ID" value="XM_013573067.1"/>
</dbReference>
<evidence type="ECO:0000313" key="2">
    <source>
        <dbReference type="EMBL" id="KEQ74170.1"/>
    </source>
</evidence>
<dbReference type="InterPro" id="IPR013022">
    <property type="entry name" value="Xyl_isomerase-like_TIM-brl"/>
</dbReference>
<gene>
    <name evidence="2" type="ORF">M436DRAFT_44083</name>
</gene>
<keyword evidence="2" id="KW-0413">Isomerase</keyword>
<name>A0A074WM42_9PEZI</name>